<sequence length="137" mass="15053">MASRGNNINRLEGLDLARFIALVGMVIVNFDVVMVNPMLAVDSGIASLLPGRAAALFVVLAGMGFGLAAKNKPWEHTFRLTMKRFVFLLTLGLLNAAIFQADIIHYYAFYFLFGALLLPLPNRYLAVVIFGLMVGFI</sequence>
<dbReference type="InterPro" id="IPR052529">
    <property type="entry name" value="Bact_Transport_Assoc"/>
</dbReference>
<feature type="transmembrane region" description="Helical" evidence="1">
    <location>
        <begin position="51"/>
        <end position="69"/>
    </location>
</feature>
<proteinExistence type="predicted"/>
<keyword evidence="1" id="KW-1133">Transmembrane helix</keyword>
<feature type="domain" description="Heparan-alpha-glucosaminide N-acetyltransferase catalytic" evidence="2">
    <location>
        <begin position="10"/>
        <end position="121"/>
    </location>
</feature>
<evidence type="ECO:0000313" key="3">
    <source>
        <dbReference type="EMBL" id="VAW47752.1"/>
    </source>
</evidence>
<feature type="transmembrane region" description="Helical" evidence="1">
    <location>
        <begin position="20"/>
        <end position="39"/>
    </location>
</feature>
<dbReference type="PANTHER" id="PTHR30590">
    <property type="entry name" value="INNER MEMBRANE PROTEIN"/>
    <property type="match status" value="1"/>
</dbReference>
<evidence type="ECO:0000256" key="1">
    <source>
        <dbReference type="SAM" id="Phobius"/>
    </source>
</evidence>
<feature type="transmembrane region" description="Helical" evidence="1">
    <location>
        <begin position="107"/>
        <end position="136"/>
    </location>
</feature>
<dbReference type="InterPro" id="IPR012429">
    <property type="entry name" value="HGSNAT_cat"/>
</dbReference>
<reference evidence="3" key="1">
    <citation type="submission" date="2018-06" db="EMBL/GenBank/DDBJ databases">
        <authorList>
            <person name="Zhirakovskaya E."/>
        </authorList>
    </citation>
    <scope>NUCLEOTIDE SEQUENCE</scope>
</reference>
<accession>A0A3B0W971</accession>
<dbReference type="AlphaFoldDB" id="A0A3B0W971"/>
<gene>
    <name evidence="3" type="ORF">MNBD_GAMMA02-1616</name>
</gene>
<keyword evidence="1" id="KW-0472">Membrane</keyword>
<dbReference type="EMBL" id="UOFA01000365">
    <property type="protein sequence ID" value="VAW47752.1"/>
    <property type="molecule type" value="Genomic_DNA"/>
</dbReference>
<protein>
    <submittedName>
        <fullName evidence="3">Arginine/ornithine antiporter ArcD</fullName>
    </submittedName>
</protein>
<dbReference type="Pfam" id="PF07786">
    <property type="entry name" value="HGSNAT_cat"/>
    <property type="match status" value="1"/>
</dbReference>
<dbReference type="PANTHER" id="PTHR30590:SF3">
    <property type="entry name" value="HYPOTHETICAL MEMBRANE SPANNING PROTEIN"/>
    <property type="match status" value="1"/>
</dbReference>
<feature type="transmembrane region" description="Helical" evidence="1">
    <location>
        <begin position="81"/>
        <end position="101"/>
    </location>
</feature>
<feature type="non-terminal residue" evidence="3">
    <location>
        <position position="137"/>
    </location>
</feature>
<organism evidence="3">
    <name type="scientific">hydrothermal vent metagenome</name>
    <dbReference type="NCBI Taxonomy" id="652676"/>
    <lineage>
        <taxon>unclassified sequences</taxon>
        <taxon>metagenomes</taxon>
        <taxon>ecological metagenomes</taxon>
    </lineage>
</organism>
<evidence type="ECO:0000259" key="2">
    <source>
        <dbReference type="Pfam" id="PF07786"/>
    </source>
</evidence>
<name>A0A3B0W971_9ZZZZ</name>
<keyword evidence="1" id="KW-0812">Transmembrane</keyword>